<keyword evidence="2" id="KW-0863">Zinc-finger</keyword>
<evidence type="ECO:0000256" key="1">
    <source>
        <dbReference type="ARBA" id="ARBA00022723"/>
    </source>
</evidence>
<evidence type="ECO:0000256" key="3">
    <source>
        <dbReference type="ARBA" id="ARBA00022833"/>
    </source>
</evidence>
<dbReference type="InParanoid" id="E2BP87"/>
<name>E2BP87_HARSA</name>
<keyword evidence="3" id="KW-0862">Zinc</keyword>
<evidence type="ECO:0000256" key="2">
    <source>
        <dbReference type="ARBA" id="ARBA00022771"/>
    </source>
</evidence>
<feature type="domain" description="Mitochondrial splicing suppressor 51-like C-terminal" evidence="5">
    <location>
        <begin position="228"/>
        <end position="405"/>
    </location>
</feature>
<proteinExistence type="predicted"/>
<dbReference type="Gene3D" id="6.10.140.2220">
    <property type="match status" value="1"/>
</dbReference>
<feature type="domain" description="MYND-type" evidence="4">
    <location>
        <begin position="28"/>
        <end position="68"/>
    </location>
</feature>
<reference evidence="6 7" key="1">
    <citation type="journal article" date="2010" name="Science">
        <title>Genomic comparison of the ants Camponotus floridanus and Harpegnathos saltator.</title>
        <authorList>
            <person name="Bonasio R."/>
            <person name="Zhang G."/>
            <person name="Ye C."/>
            <person name="Mutti N.S."/>
            <person name="Fang X."/>
            <person name="Qin N."/>
            <person name="Donahue G."/>
            <person name="Yang P."/>
            <person name="Li Q."/>
            <person name="Li C."/>
            <person name="Zhang P."/>
            <person name="Huang Z."/>
            <person name="Berger S.L."/>
            <person name="Reinberg D."/>
            <person name="Wang J."/>
            <person name="Liebig J."/>
        </authorList>
    </citation>
    <scope>NUCLEOTIDE SEQUENCE [LARGE SCALE GENOMIC DNA]</scope>
    <source>
        <strain evidence="6 7">R22 G/1</strain>
    </source>
</reference>
<keyword evidence="1" id="KW-0479">Metal-binding</keyword>
<organism evidence="7">
    <name type="scientific">Harpegnathos saltator</name>
    <name type="common">Jerdon's jumping ant</name>
    <dbReference type="NCBI Taxonomy" id="610380"/>
    <lineage>
        <taxon>Eukaryota</taxon>
        <taxon>Metazoa</taxon>
        <taxon>Ecdysozoa</taxon>
        <taxon>Arthropoda</taxon>
        <taxon>Hexapoda</taxon>
        <taxon>Insecta</taxon>
        <taxon>Pterygota</taxon>
        <taxon>Neoptera</taxon>
        <taxon>Endopterygota</taxon>
        <taxon>Hymenoptera</taxon>
        <taxon>Apocrita</taxon>
        <taxon>Aculeata</taxon>
        <taxon>Formicoidea</taxon>
        <taxon>Formicidae</taxon>
        <taxon>Ponerinae</taxon>
        <taxon>Ponerini</taxon>
        <taxon>Harpegnathos</taxon>
    </lineage>
</organism>
<dbReference type="GO" id="GO:0008270">
    <property type="term" value="F:zinc ion binding"/>
    <property type="evidence" value="ECO:0007669"/>
    <property type="project" value="UniProtKB-KW"/>
</dbReference>
<dbReference type="InterPro" id="IPR002893">
    <property type="entry name" value="Znf_MYND"/>
</dbReference>
<dbReference type="SUPFAM" id="SSF144232">
    <property type="entry name" value="HIT/MYND zinc finger-like"/>
    <property type="match status" value="1"/>
</dbReference>
<dbReference type="PANTHER" id="PTHR28069">
    <property type="entry name" value="GH20023P"/>
    <property type="match status" value="1"/>
</dbReference>
<protein>
    <submittedName>
        <fullName evidence="6">Uncharacterized protein</fullName>
    </submittedName>
</protein>
<dbReference type="EMBL" id="GL449553">
    <property type="protein sequence ID" value="EFN82507.1"/>
    <property type="molecule type" value="Genomic_DNA"/>
</dbReference>
<dbReference type="Pfam" id="PF20179">
    <property type="entry name" value="MSS51_C"/>
    <property type="match status" value="1"/>
</dbReference>
<dbReference type="STRING" id="610380.E2BP87"/>
<gene>
    <name evidence="6" type="ORF">EAI_00212</name>
</gene>
<dbReference type="OrthoDB" id="5282002at2759"/>
<keyword evidence="7" id="KW-1185">Reference proteome</keyword>
<dbReference type="PANTHER" id="PTHR28069:SF2">
    <property type="entry name" value="GH20023P"/>
    <property type="match status" value="1"/>
</dbReference>
<dbReference type="AlphaFoldDB" id="E2BP87"/>
<dbReference type="Proteomes" id="UP000008237">
    <property type="component" value="Unassembled WGS sequence"/>
</dbReference>
<evidence type="ECO:0000259" key="4">
    <source>
        <dbReference type="Pfam" id="PF01753"/>
    </source>
</evidence>
<evidence type="ECO:0000259" key="5">
    <source>
        <dbReference type="Pfam" id="PF20179"/>
    </source>
</evidence>
<sequence>MDITKTLFPYSGKWMSIYYNKIFHPNLCHICKKTREVTNLTTCDRCLLISYCSEDHKNLHLPQHREICTAIEKYLRNNSQYLTRRFSQEEWLQANTKFYFNVIQDLWHMPEAYERQMFNFARLCFICHQQTGLYSCKKCLSVDYCLEHKEKFEELHHRLCDALTLWLNLELSNVQYEITASLSLKFMNIPDCKSPFNNMEKFIEEYIQDKKGEWNALDYIYSDYVSGPLSVYYGMYHAGLFDVLLTESTCIIHIIGAESIERDGLPAWEILLHLFSNIQVLIVVLLGTDLQFEFESGMQEICPRCTCNKKTFIYECCSTTYSDYMVNPTYGRANLIVGFHAVFETVTWDECLETMQSQECPVLLTTPSERISLIEITETQKVLGKNVCPVNIENEFASLRPYRDFKYIYYRNSFLNIYKILKNTSCAIENSSNYI</sequence>
<evidence type="ECO:0000313" key="6">
    <source>
        <dbReference type="EMBL" id="EFN82507.1"/>
    </source>
</evidence>
<dbReference type="Pfam" id="PF01753">
    <property type="entry name" value="zf-MYND"/>
    <property type="match status" value="1"/>
</dbReference>
<accession>E2BP87</accession>
<dbReference type="InterPro" id="IPR046824">
    <property type="entry name" value="Mss51-like_C"/>
</dbReference>
<evidence type="ECO:0000313" key="7">
    <source>
        <dbReference type="Proteomes" id="UP000008237"/>
    </source>
</evidence>